<dbReference type="InterPro" id="IPR029028">
    <property type="entry name" value="Alpha/beta_knot_MTases"/>
</dbReference>
<dbReference type="GO" id="GO:0008173">
    <property type="term" value="F:RNA methyltransferase activity"/>
    <property type="evidence" value="ECO:0007669"/>
    <property type="project" value="InterPro"/>
</dbReference>
<evidence type="ECO:0000256" key="2">
    <source>
        <dbReference type="ARBA" id="ARBA00022603"/>
    </source>
</evidence>
<dbReference type="Gene3D" id="3.40.1280.10">
    <property type="match status" value="1"/>
</dbReference>
<dbReference type="SUPFAM" id="SSF55315">
    <property type="entry name" value="L30e-like"/>
    <property type="match status" value="1"/>
</dbReference>
<dbReference type="Pfam" id="PF00588">
    <property type="entry name" value="SpoU_methylase"/>
    <property type="match status" value="1"/>
</dbReference>
<feature type="region of interest" description="Disordered" evidence="4">
    <location>
        <begin position="1"/>
        <end position="53"/>
    </location>
</feature>
<comment type="similarity">
    <text evidence="1">Belongs to the class IV-like SAM-binding methyltransferase superfamily. RNA methyltransferase TrmH family.</text>
</comment>
<dbReference type="GO" id="GO:0005829">
    <property type="term" value="C:cytosol"/>
    <property type="evidence" value="ECO:0007669"/>
    <property type="project" value="TreeGrafter"/>
</dbReference>
<name>A0A2T2WIG0_9FIRM</name>
<protein>
    <submittedName>
        <fullName evidence="6">23S rRNA (Guanosine(2251)-2'-O)-methyltransferase RlmB</fullName>
    </submittedName>
</protein>
<evidence type="ECO:0000313" key="7">
    <source>
        <dbReference type="Proteomes" id="UP000241848"/>
    </source>
</evidence>
<dbReference type="GO" id="GO:0032259">
    <property type="term" value="P:methylation"/>
    <property type="evidence" value="ECO:0007669"/>
    <property type="project" value="UniProtKB-KW"/>
</dbReference>
<keyword evidence="3 6" id="KW-0808">Transferase</keyword>
<evidence type="ECO:0000256" key="4">
    <source>
        <dbReference type="SAM" id="MobiDB-lite"/>
    </source>
</evidence>
<dbReference type="InterPro" id="IPR029064">
    <property type="entry name" value="Ribosomal_eL30-like_sf"/>
</dbReference>
<dbReference type="PANTHER" id="PTHR46429">
    <property type="entry name" value="23S RRNA (GUANOSINE-2'-O-)-METHYLTRANSFERASE RLMB"/>
    <property type="match status" value="1"/>
</dbReference>
<dbReference type="InterPro" id="IPR029026">
    <property type="entry name" value="tRNA_m1G_MTases_N"/>
</dbReference>
<evidence type="ECO:0000256" key="3">
    <source>
        <dbReference type="ARBA" id="ARBA00022679"/>
    </source>
</evidence>
<evidence type="ECO:0000259" key="5">
    <source>
        <dbReference type="SMART" id="SM00967"/>
    </source>
</evidence>
<accession>A0A2T2WIG0</accession>
<dbReference type="Gene3D" id="3.30.1330.30">
    <property type="match status" value="1"/>
</dbReference>
<dbReference type="NCBIfam" id="TIGR00186">
    <property type="entry name" value="rRNA_methyl_3"/>
    <property type="match status" value="1"/>
</dbReference>
<dbReference type="SMART" id="SM00967">
    <property type="entry name" value="SpoU_sub_bind"/>
    <property type="match status" value="1"/>
</dbReference>
<dbReference type="PANTHER" id="PTHR46429:SF1">
    <property type="entry name" value="23S RRNA (GUANOSINE-2'-O-)-METHYLTRANSFERASE RLMB"/>
    <property type="match status" value="1"/>
</dbReference>
<dbReference type="InterPro" id="IPR004441">
    <property type="entry name" value="rRNA_MeTrfase_TrmH"/>
</dbReference>
<dbReference type="InterPro" id="IPR013123">
    <property type="entry name" value="SpoU_subst-bd"/>
</dbReference>
<reference evidence="6 7" key="1">
    <citation type="journal article" date="2014" name="BMC Genomics">
        <title>Comparison of environmental and isolate Sulfobacillus genomes reveals diverse carbon, sulfur, nitrogen, and hydrogen metabolisms.</title>
        <authorList>
            <person name="Justice N.B."/>
            <person name="Norman A."/>
            <person name="Brown C.T."/>
            <person name="Singh A."/>
            <person name="Thomas B.C."/>
            <person name="Banfield J.F."/>
        </authorList>
    </citation>
    <scope>NUCLEOTIDE SEQUENCE [LARGE SCALE GENOMIC DNA]</scope>
    <source>
        <strain evidence="6">AMDSBA3</strain>
    </source>
</reference>
<dbReference type="GO" id="GO:0006396">
    <property type="term" value="P:RNA processing"/>
    <property type="evidence" value="ECO:0007669"/>
    <property type="project" value="InterPro"/>
</dbReference>
<evidence type="ECO:0000313" key="6">
    <source>
        <dbReference type="EMBL" id="PSR22023.1"/>
    </source>
</evidence>
<dbReference type="SUPFAM" id="SSF75217">
    <property type="entry name" value="alpha/beta knot"/>
    <property type="match status" value="1"/>
</dbReference>
<keyword evidence="2 6" id="KW-0489">Methyltransferase</keyword>
<dbReference type="FunFam" id="3.40.1280.10:FF:000008">
    <property type="entry name" value="Group 3 RNA methyltransferase TrmH"/>
    <property type="match status" value="1"/>
</dbReference>
<gene>
    <name evidence="6" type="ORF">C7B45_08465</name>
</gene>
<dbReference type="Proteomes" id="UP000241848">
    <property type="component" value="Unassembled WGS sequence"/>
</dbReference>
<dbReference type="EMBL" id="PXYV01000023">
    <property type="protein sequence ID" value="PSR22023.1"/>
    <property type="molecule type" value="Genomic_DNA"/>
</dbReference>
<feature type="domain" description="RNA 2-O ribose methyltransferase substrate binding" evidence="5">
    <location>
        <begin position="46"/>
        <end position="121"/>
    </location>
</feature>
<comment type="caution">
    <text evidence="6">The sequence shown here is derived from an EMBL/GenBank/DDBJ whole genome shotgun (WGS) entry which is preliminary data.</text>
</comment>
<sequence length="293" mass="31491">MGERRQSLGRRAAKAPRLELPKGPQRERSDRRREAPQVESDSNQSTLIGRHPVREALRSGRPITRIWVQEGLKEGSLREILGLARQQHLTVVEVPKPFLDRLAEGIPHQGIGAQVALKPMLNLEQLLDLVKASSNPLLYILDGIQDPHNVGAIVRTADATGATAVVMPERGASGLTAVVAKASAGAIEYVPVVRVTNLAQAIDKLKQVGVFVFAADPTASTLYTAVDWSGASAIVIGGEGRGVRPLVRTRCDGLVKLPMMGQVASLNASNAACVIGFEVVRQRHAKKSVLTRL</sequence>
<dbReference type="InterPro" id="IPR001537">
    <property type="entry name" value="SpoU_MeTrfase"/>
</dbReference>
<organism evidence="6 7">
    <name type="scientific">Sulfobacillus acidophilus</name>
    <dbReference type="NCBI Taxonomy" id="53633"/>
    <lineage>
        <taxon>Bacteria</taxon>
        <taxon>Bacillati</taxon>
        <taxon>Bacillota</taxon>
        <taxon>Clostridia</taxon>
        <taxon>Eubacteriales</taxon>
        <taxon>Clostridiales Family XVII. Incertae Sedis</taxon>
        <taxon>Sulfobacillus</taxon>
    </lineage>
</organism>
<evidence type="ECO:0000256" key="1">
    <source>
        <dbReference type="ARBA" id="ARBA00007228"/>
    </source>
</evidence>
<dbReference type="AlphaFoldDB" id="A0A2T2WIG0"/>
<dbReference type="GO" id="GO:0003723">
    <property type="term" value="F:RNA binding"/>
    <property type="evidence" value="ECO:0007669"/>
    <property type="project" value="InterPro"/>
</dbReference>
<dbReference type="CDD" id="cd18103">
    <property type="entry name" value="SpoU-like_RlmB"/>
    <property type="match status" value="1"/>
</dbReference>
<feature type="compositionally biased region" description="Basic and acidic residues" evidence="4">
    <location>
        <begin position="16"/>
        <end position="36"/>
    </location>
</feature>
<proteinExistence type="inferred from homology"/>
<dbReference type="Pfam" id="PF08032">
    <property type="entry name" value="SpoU_sub_bind"/>
    <property type="match status" value="1"/>
</dbReference>